<feature type="domain" description="DNA polymerase III beta sliding clamp C-terminal" evidence="11">
    <location>
        <begin position="251"/>
        <end position="373"/>
    </location>
</feature>
<keyword evidence="6" id="KW-0235">DNA replication</keyword>
<dbReference type="InterPro" id="IPR022634">
    <property type="entry name" value="DNA_polIII_beta_N"/>
</dbReference>
<dbReference type="SUPFAM" id="SSF55979">
    <property type="entry name" value="DNA clamp"/>
    <property type="match status" value="3"/>
</dbReference>
<sequence>MNFSLKKEIVTKIIGMVEPALSRNSSLPHLSHIFIEGGDNTISISTTDLDVSILLSIPTKTKNKKKESLLVDPRVLSGVVSHALSPVVDIQKKGTVLEVKQKNYKSEIQTMDSDEFPAISESQSKDSVCIPSSVFLLALSQVVNSTSSMETKPELTGMLLHITNNDITLTTTDGFRLSEKKIFQKNVIKEEIKQIIPLKTVQALLRVFQDSEDDVCITTEENQVFFQGRVGLINALVVSNIIDGSYPAYENIIPKDFTVSFLVNKSNLVERIRAGSIFSSDSKTIKIDIVDNSMVISSKDTRTGDFDASLPITIQEQKEGEDTEGVSRLLNYQYVLDGLSNIQDKEIVVRVSNGPLFLQGSSVQDYLYLLMPINPNNT</sequence>
<dbReference type="Pfam" id="PF02767">
    <property type="entry name" value="DNA_pol3_beta_2"/>
    <property type="match status" value="1"/>
</dbReference>
<gene>
    <name evidence="12" type="primary">dnaN</name>
    <name evidence="12" type="ORF">F4X82_02780</name>
</gene>
<dbReference type="Proteomes" id="UP000449092">
    <property type="component" value="Unassembled WGS sequence"/>
</dbReference>
<evidence type="ECO:0000313" key="13">
    <source>
        <dbReference type="Proteomes" id="UP000449092"/>
    </source>
</evidence>
<protein>
    <submittedName>
        <fullName evidence="12">DNA polymerase III subunit beta</fullName>
        <ecNumber evidence="12">2.7.7.7</ecNumber>
    </submittedName>
</protein>
<dbReference type="InterPro" id="IPR001001">
    <property type="entry name" value="DNA_polIII_beta"/>
</dbReference>
<keyword evidence="4 12" id="KW-0808">Transferase</keyword>
<dbReference type="EMBL" id="VXOY01000023">
    <property type="protein sequence ID" value="MYE38415.1"/>
    <property type="molecule type" value="Genomic_DNA"/>
</dbReference>
<dbReference type="PANTHER" id="PTHR30478">
    <property type="entry name" value="DNA POLYMERASE III SUBUNIT BETA"/>
    <property type="match status" value="1"/>
</dbReference>
<keyword evidence="5 12" id="KW-0548">Nucleotidyltransferase</keyword>
<organism evidence="12 13">
    <name type="scientific">Candidatus Spechtbacteria bacterium SB0662_bin_43</name>
    <dbReference type="NCBI Taxonomy" id="2604897"/>
    <lineage>
        <taxon>Bacteria</taxon>
        <taxon>Candidatus Spechtiibacteriota</taxon>
    </lineage>
</organism>
<evidence type="ECO:0000256" key="4">
    <source>
        <dbReference type="ARBA" id="ARBA00022679"/>
    </source>
</evidence>
<dbReference type="Gene3D" id="3.70.10.10">
    <property type="match status" value="1"/>
</dbReference>
<dbReference type="InterPro" id="IPR022635">
    <property type="entry name" value="DNA_polIII_beta_C"/>
</dbReference>
<dbReference type="NCBIfam" id="TIGR00663">
    <property type="entry name" value="dnan"/>
    <property type="match status" value="1"/>
</dbReference>
<dbReference type="GO" id="GO:0003677">
    <property type="term" value="F:DNA binding"/>
    <property type="evidence" value="ECO:0007669"/>
    <property type="project" value="UniProtKB-KW"/>
</dbReference>
<dbReference type="SMART" id="SM00480">
    <property type="entry name" value="POL3Bc"/>
    <property type="match status" value="1"/>
</dbReference>
<dbReference type="GO" id="GO:0003887">
    <property type="term" value="F:DNA-directed DNA polymerase activity"/>
    <property type="evidence" value="ECO:0007669"/>
    <property type="project" value="UniProtKB-KW"/>
</dbReference>
<comment type="similarity">
    <text evidence="2">Belongs to the beta sliding clamp family.</text>
</comment>
<accession>A0A845DAI6</accession>
<reference evidence="12 13" key="1">
    <citation type="submission" date="2019-09" db="EMBL/GenBank/DDBJ databases">
        <title>Characterisation of the sponge microbiome using genome-centric metagenomics.</title>
        <authorList>
            <person name="Engelberts J.P."/>
            <person name="Robbins S.J."/>
            <person name="De Goeij J.M."/>
            <person name="Aranda M."/>
            <person name="Bell S.C."/>
            <person name="Webster N.S."/>
        </authorList>
    </citation>
    <scope>NUCLEOTIDE SEQUENCE [LARGE SCALE GENOMIC DNA]</scope>
    <source>
        <strain evidence="12">SB0662_bin_43</strain>
    </source>
</reference>
<feature type="domain" description="DNA polymerase III beta sliding clamp central" evidence="10">
    <location>
        <begin position="130"/>
        <end position="247"/>
    </location>
</feature>
<evidence type="ECO:0000256" key="1">
    <source>
        <dbReference type="ARBA" id="ARBA00004496"/>
    </source>
</evidence>
<dbReference type="EC" id="2.7.7.7" evidence="12"/>
<dbReference type="GO" id="GO:0009360">
    <property type="term" value="C:DNA polymerase III complex"/>
    <property type="evidence" value="ECO:0007669"/>
    <property type="project" value="InterPro"/>
</dbReference>
<dbReference type="CDD" id="cd00140">
    <property type="entry name" value="beta_clamp"/>
    <property type="match status" value="1"/>
</dbReference>
<dbReference type="InterPro" id="IPR046938">
    <property type="entry name" value="DNA_clamp_sf"/>
</dbReference>
<evidence type="ECO:0000259" key="9">
    <source>
        <dbReference type="Pfam" id="PF00712"/>
    </source>
</evidence>
<name>A0A845DAI6_9BACT</name>
<comment type="subcellular location">
    <subcellularLocation>
        <location evidence="1">Cytoplasm</location>
    </subcellularLocation>
</comment>
<keyword evidence="8" id="KW-0238">DNA-binding</keyword>
<evidence type="ECO:0000313" key="12">
    <source>
        <dbReference type="EMBL" id="MYE38415.1"/>
    </source>
</evidence>
<keyword evidence="3" id="KW-0963">Cytoplasm</keyword>
<dbReference type="PANTHER" id="PTHR30478:SF0">
    <property type="entry name" value="BETA SLIDING CLAMP"/>
    <property type="match status" value="1"/>
</dbReference>
<evidence type="ECO:0000256" key="7">
    <source>
        <dbReference type="ARBA" id="ARBA00022932"/>
    </source>
</evidence>
<dbReference type="GO" id="GO:0005737">
    <property type="term" value="C:cytoplasm"/>
    <property type="evidence" value="ECO:0007669"/>
    <property type="project" value="UniProtKB-SubCell"/>
</dbReference>
<dbReference type="Pfam" id="PF00712">
    <property type="entry name" value="DNA_pol3_beta"/>
    <property type="match status" value="1"/>
</dbReference>
<dbReference type="InterPro" id="IPR022637">
    <property type="entry name" value="DNA_polIII_beta_cen"/>
</dbReference>
<evidence type="ECO:0000256" key="5">
    <source>
        <dbReference type="ARBA" id="ARBA00022695"/>
    </source>
</evidence>
<dbReference type="Pfam" id="PF02768">
    <property type="entry name" value="DNA_pol3_beta_3"/>
    <property type="match status" value="1"/>
</dbReference>
<evidence type="ECO:0000256" key="3">
    <source>
        <dbReference type="ARBA" id="ARBA00022490"/>
    </source>
</evidence>
<comment type="caution">
    <text evidence="12">The sequence shown here is derived from an EMBL/GenBank/DDBJ whole genome shotgun (WGS) entry which is preliminary data.</text>
</comment>
<evidence type="ECO:0000256" key="6">
    <source>
        <dbReference type="ARBA" id="ARBA00022705"/>
    </source>
</evidence>
<evidence type="ECO:0000259" key="10">
    <source>
        <dbReference type="Pfam" id="PF02767"/>
    </source>
</evidence>
<dbReference type="GO" id="GO:0008408">
    <property type="term" value="F:3'-5' exonuclease activity"/>
    <property type="evidence" value="ECO:0007669"/>
    <property type="project" value="InterPro"/>
</dbReference>
<dbReference type="GO" id="GO:0006271">
    <property type="term" value="P:DNA strand elongation involved in DNA replication"/>
    <property type="evidence" value="ECO:0007669"/>
    <property type="project" value="TreeGrafter"/>
</dbReference>
<evidence type="ECO:0000259" key="11">
    <source>
        <dbReference type="Pfam" id="PF02768"/>
    </source>
</evidence>
<evidence type="ECO:0000256" key="2">
    <source>
        <dbReference type="ARBA" id="ARBA00010752"/>
    </source>
</evidence>
<proteinExistence type="inferred from homology"/>
<dbReference type="Gene3D" id="3.10.150.10">
    <property type="entry name" value="DNA Polymerase III, subunit A, domain 2"/>
    <property type="match status" value="1"/>
</dbReference>
<dbReference type="AlphaFoldDB" id="A0A845DAI6"/>
<evidence type="ECO:0000256" key="8">
    <source>
        <dbReference type="ARBA" id="ARBA00023125"/>
    </source>
</evidence>
<keyword evidence="7" id="KW-0239">DNA-directed DNA polymerase</keyword>
<feature type="domain" description="DNA polymerase III beta sliding clamp N-terminal" evidence="9">
    <location>
        <begin position="1"/>
        <end position="119"/>
    </location>
</feature>